<dbReference type="SUPFAM" id="SSF49299">
    <property type="entry name" value="PKD domain"/>
    <property type="match status" value="1"/>
</dbReference>
<protein>
    <recommendedName>
        <fullName evidence="2">PKD domain-containing protein</fullName>
    </recommendedName>
</protein>
<dbReference type="InterPro" id="IPR000601">
    <property type="entry name" value="PKD_dom"/>
</dbReference>
<dbReference type="GO" id="GO:0005975">
    <property type="term" value="P:carbohydrate metabolic process"/>
    <property type="evidence" value="ECO:0007669"/>
    <property type="project" value="UniProtKB-ARBA"/>
</dbReference>
<organism evidence="3 4">
    <name type="scientific">Nocardioides exalbidus</name>
    <dbReference type="NCBI Taxonomy" id="402596"/>
    <lineage>
        <taxon>Bacteria</taxon>
        <taxon>Bacillati</taxon>
        <taxon>Actinomycetota</taxon>
        <taxon>Actinomycetes</taxon>
        <taxon>Propionibacteriales</taxon>
        <taxon>Nocardioidaceae</taxon>
        <taxon>Nocardioides</taxon>
    </lineage>
</organism>
<dbReference type="SMART" id="SM00089">
    <property type="entry name" value="PKD"/>
    <property type="match status" value="1"/>
</dbReference>
<dbReference type="Proteomes" id="UP000198742">
    <property type="component" value="Unassembled WGS sequence"/>
</dbReference>
<dbReference type="PROSITE" id="PS50093">
    <property type="entry name" value="PKD"/>
    <property type="match status" value="1"/>
</dbReference>
<gene>
    <name evidence="3" type="ORF">SAMN04489844_0334</name>
</gene>
<dbReference type="RefSeq" id="WP_090967566.1">
    <property type="nucleotide sequence ID" value="NZ_FNRT01000002.1"/>
</dbReference>
<keyword evidence="4" id="KW-1185">Reference proteome</keyword>
<reference evidence="4" key="1">
    <citation type="submission" date="2016-10" db="EMBL/GenBank/DDBJ databases">
        <authorList>
            <person name="Varghese N."/>
            <person name="Submissions S."/>
        </authorList>
    </citation>
    <scope>NUCLEOTIDE SEQUENCE [LARGE SCALE GENOMIC DNA]</scope>
    <source>
        <strain evidence="4">DSM 22017</strain>
    </source>
</reference>
<dbReference type="Pfam" id="PF18911">
    <property type="entry name" value="PKD_4"/>
    <property type="match status" value="1"/>
</dbReference>
<dbReference type="AlphaFoldDB" id="A0A1H4JXG4"/>
<feature type="signal peptide" evidence="1">
    <location>
        <begin position="1"/>
        <end position="24"/>
    </location>
</feature>
<dbReference type="OrthoDB" id="244125at2"/>
<dbReference type="STRING" id="402596.SAMN04489844_0334"/>
<evidence type="ECO:0000313" key="4">
    <source>
        <dbReference type="Proteomes" id="UP000198742"/>
    </source>
</evidence>
<evidence type="ECO:0000256" key="1">
    <source>
        <dbReference type="SAM" id="SignalP"/>
    </source>
</evidence>
<dbReference type="CDD" id="cd00146">
    <property type="entry name" value="PKD"/>
    <property type="match status" value="1"/>
</dbReference>
<evidence type="ECO:0000259" key="2">
    <source>
        <dbReference type="PROSITE" id="PS50093"/>
    </source>
</evidence>
<accession>A0A1H4JXG4</accession>
<keyword evidence="1" id="KW-0732">Signal</keyword>
<proteinExistence type="predicted"/>
<dbReference type="InterPro" id="IPR022409">
    <property type="entry name" value="PKD/Chitinase_dom"/>
</dbReference>
<name>A0A1H4JXG4_9ACTN</name>
<dbReference type="InterPro" id="IPR035986">
    <property type="entry name" value="PKD_dom_sf"/>
</dbReference>
<feature type="chain" id="PRO_5011759779" description="PKD domain-containing protein" evidence="1">
    <location>
        <begin position="25"/>
        <end position="231"/>
    </location>
</feature>
<feature type="domain" description="PKD" evidence="2">
    <location>
        <begin position="47"/>
        <end position="111"/>
    </location>
</feature>
<dbReference type="Gene3D" id="2.60.40.10">
    <property type="entry name" value="Immunoglobulins"/>
    <property type="match status" value="1"/>
</dbReference>
<dbReference type="EMBL" id="FNRT01000002">
    <property type="protein sequence ID" value="SEB50696.1"/>
    <property type="molecule type" value="Genomic_DNA"/>
</dbReference>
<dbReference type="InterPro" id="IPR013783">
    <property type="entry name" value="Ig-like_fold"/>
</dbReference>
<evidence type="ECO:0000313" key="3">
    <source>
        <dbReference type="EMBL" id="SEB50696.1"/>
    </source>
</evidence>
<sequence length="231" mass="24817">MRVAVALPLAVAAALVPAGAGARASDTTPPVVESVRCECWQPYQYSTVQFTAAAHDDESGIASVSWLFSDGVTASGATVTRELRTAGVVKAMVTVTDGAGNASTGSATINVLPNPFPPEPTYSQPTLHHVRLRPGTLSAYGDTAATPRRARLSFRLADVWDTTRIRLVIRPVEGHRSARRVVEDVREGERHLVLSTRRNGLLLPPGRYRVVVRAANSYGSDRAVTRLRIVP</sequence>